<dbReference type="RefSeq" id="XP_064665754.1">
    <property type="nucleotide sequence ID" value="XM_064819313.1"/>
</dbReference>
<sequence length="65" mass="6723">MGKGKMDEAAAERIRKARGEKDGFARRASMAARQNKQGGESPSGKKGDSGGGWGSKQQGGNKGSK</sequence>
<dbReference type="EMBL" id="MU853365">
    <property type="protein sequence ID" value="KAK4108184.1"/>
    <property type="molecule type" value="Genomic_DNA"/>
</dbReference>
<feature type="region of interest" description="Disordered" evidence="1">
    <location>
        <begin position="1"/>
        <end position="65"/>
    </location>
</feature>
<evidence type="ECO:0000313" key="3">
    <source>
        <dbReference type="Proteomes" id="UP001302812"/>
    </source>
</evidence>
<proteinExistence type="predicted"/>
<organism evidence="2 3">
    <name type="scientific">Canariomyces notabilis</name>
    <dbReference type="NCBI Taxonomy" id="2074819"/>
    <lineage>
        <taxon>Eukaryota</taxon>
        <taxon>Fungi</taxon>
        <taxon>Dikarya</taxon>
        <taxon>Ascomycota</taxon>
        <taxon>Pezizomycotina</taxon>
        <taxon>Sordariomycetes</taxon>
        <taxon>Sordariomycetidae</taxon>
        <taxon>Sordariales</taxon>
        <taxon>Chaetomiaceae</taxon>
        <taxon>Canariomyces</taxon>
    </lineage>
</organism>
<reference evidence="2" key="1">
    <citation type="journal article" date="2023" name="Mol. Phylogenet. Evol.">
        <title>Genome-scale phylogeny and comparative genomics of the fungal order Sordariales.</title>
        <authorList>
            <person name="Hensen N."/>
            <person name="Bonometti L."/>
            <person name="Westerberg I."/>
            <person name="Brannstrom I.O."/>
            <person name="Guillou S."/>
            <person name="Cros-Aarteil S."/>
            <person name="Calhoun S."/>
            <person name="Haridas S."/>
            <person name="Kuo A."/>
            <person name="Mondo S."/>
            <person name="Pangilinan J."/>
            <person name="Riley R."/>
            <person name="LaButti K."/>
            <person name="Andreopoulos B."/>
            <person name="Lipzen A."/>
            <person name="Chen C."/>
            <person name="Yan M."/>
            <person name="Daum C."/>
            <person name="Ng V."/>
            <person name="Clum A."/>
            <person name="Steindorff A."/>
            <person name="Ohm R.A."/>
            <person name="Martin F."/>
            <person name="Silar P."/>
            <person name="Natvig D.O."/>
            <person name="Lalanne C."/>
            <person name="Gautier V."/>
            <person name="Ament-Velasquez S.L."/>
            <person name="Kruys A."/>
            <person name="Hutchinson M.I."/>
            <person name="Powell A.J."/>
            <person name="Barry K."/>
            <person name="Miller A.N."/>
            <person name="Grigoriev I.V."/>
            <person name="Debuchy R."/>
            <person name="Gladieux P."/>
            <person name="Hiltunen Thoren M."/>
            <person name="Johannesson H."/>
        </authorList>
    </citation>
    <scope>NUCLEOTIDE SEQUENCE</scope>
    <source>
        <strain evidence="2">CBS 508.74</strain>
    </source>
</reference>
<evidence type="ECO:0000256" key="1">
    <source>
        <dbReference type="SAM" id="MobiDB-lite"/>
    </source>
</evidence>
<dbReference type="GeneID" id="89943439"/>
<feature type="compositionally biased region" description="Basic and acidic residues" evidence="1">
    <location>
        <begin position="1"/>
        <end position="25"/>
    </location>
</feature>
<dbReference type="Proteomes" id="UP001302812">
    <property type="component" value="Unassembled WGS sequence"/>
</dbReference>
<reference evidence="2" key="2">
    <citation type="submission" date="2023-05" db="EMBL/GenBank/DDBJ databases">
        <authorList>
            <consortium name="Lawrence Berkeley National Laboratory"/>
            <person name="Steindorff A."/>
            <person name="Hensen N."/>
            <person name="Bonometti L."/>
            <person name="Westerberg I."/>
            <person name="Brannstrom I.O."/>
            <person name="Guillou S."/>
            <person name="Cros-Aarteil S."/>
            <person name="Calhoun S."/>
            <person name="Haridas S."/>
            <person name="Kuo A."/>
            <person name="Mondo S."/>
            <person name="Pangilinan J."/>
            <person name="Riley R."/>
            <person name="Labutti K."/>
            <person name="Andreopoulos B."/>
            <person name="Lipzen A."/>
            <person name="Chen C."/>
            <person name="Yanf M."/>
            <person name="Daum C."/>
            <person name="Ng V."/>
            <person name="Clum A."/>
            <person name="Ohm R."/>
            <person name="Martin F."/>
            <person name="Silar P."/>
            <person name="Natvig D."/>
            <person name="Lalanne C."/>
            <person name="Gautier V."/>
            <person name="Ament-Velasquez S.L."/>
            <person name="Kruys A."/>
            <person name="Hutchinson M.I."/>
            <person name="Powell A.J."/>
            <person name="Barry K."/>
            <person name="Miller A.N."/>
            <person name="Grigoriev I.V."/>
            <person name="Debuchy R."/>
            <person name="Gladieux P."/>
            <person name="Thoren M.H."/>
            <person name="Johannesson H."/>
        </authorList>
    </citation>
    <scope>NUCLEOTIDE SEQUENCE</scope>
    <source>
        <strain evidence="2">CBS 508.74</strain>
    </source>
</reference>
<evidence type="ECO:0000313" key="2">
    <source>
        <dbReference type="EMBL" id="KAK4108184.1"/>
    </source>
</evidence>
<accession>A0AAN6QG68</accession>
<comment type="caution">
    <text evidence="2">The sequence shown here is derived from an EMBL/GenBank/DDBJ whole genome shotgun (WGS) entry which is preliminary data.</text>
</comment>
<protein>
    <submittedName>
        <fullName evidence="2">Uncharacterized protein</fullName>
    </submittedName>
</protein>
<dbReference type="AlphaFoldDB" id="A0AAN6QG68"/>
<gene>
    <name evidence="2" type="ORF">N656DRAFT_848824</name>
</gene>
<keyword evidence="3" id="KW-1185">Reference proteome</keyword>
<name>A0AAN6QG68_9PEZI</name>